<dbReference type="PANTHER" id="PTHR47959">
    <property type="entry name" value="ATP-DEPENDENT RNA HELICASE RHLE-RELATED"/>
    <property type="match status" value="1"/>
</dbReference>
<dbReference type="PROSITE" id="PS51194">
    <property type="entry name" value="HELICASE_CTER"/>
    <property type="match status" value="1"/>
</dbReference>
<name>M1ZNS3_CLOBO</name>
<evidence type="ECO:0000259" key="6">
    <source>
        <dbReference type="PROSITE" id="PS51194"/>
    </source>
</evidence>
<feature type="non-terminal residue" evidence="7">
    <location>
        <position position="1"/>
    </location>
</feature>
<dbReference type="GO" id="GO:0016787">
    <property type="term" value="F:hydrolase activity"/>
    <property type="evidence" value="ECO:0007669"/>
    <property type="project" value="UniProtKB-KW"/>
</dbReference>
<keyword evidence="2" id="KW-0378">Hydrolase</keyword>
<reference evidence="7 8" key="1">
    <citation type="submission" date="2012-10" db="EMBL/GenBank/DDBJ databases">
        <authorList>
            <person name="Strain E.A."/>
            <person name="Brown E."/>
            <person name="Allard M.W."/>
            <person name="Gonzalez-Escalona N."/>
            <person name="Timme R."/>
        </authorList>
    </citation>
    <scope>NUCLEOTIDE SEQUENCE [LARGE SCALE GENOMIC DNA]</scope>
    <source>
        <strain evidence="7 8">CFSAN001627</strain>
    </source>
</reference>
<evidence type="ECO:0000313" key="8">
    <source>
        <dbReference type="Proteomes" id="UP000011944"/>
    </source>
</evidence>
<dbReference type="Gene3D" id="3.40.50.300">
    <property type="entry name" value="P-loop containing nucleotide triphosphate hydrolases"/>
    <property type="match status" value="1"/>
</dbReference>
<dbReference type="GO" id="GO:0003724">
    <property type="term" value="F:RNA helicase activity"/>
    <property type="evidence" value="ECO:0007669"/>
    <property type="project" value="TreeGrafter"/>
</dbReference>
<protein>
    <submittedName>
        <fullName evidence="7">ATP-dependent RNA helicase DbpA</fullName>
    </submittedName>
</protein>
<evidence type="ECO:0000256" key="5">
    <source>
        <dbReference type="ARBA" id="ARBA00038437"/>
    </source>
</evidence>
<dbReference type="PANTHER" id="PTHR47959:SF1">
    <property type="entry name" value="ATP-DEPENDENT RNA HELICASE DBPA"/>
    <property type="match status" value="1"/>
</dbReference>
<dbReference type="InterPro" id="IPR001650">
    <property type="entry name" value="Helicase_C-like"/>
</dbReference>
<accession>M1ZNS3</accession>
<dbReference type="InterPro" id="IPR027417">
    <property type="entry name" value="P-loop_NTPase"/>
</dbReference>
<evidence type="ECO:0000256" key="2">
    <source>
        <dbReference type="ARBA" id="ARBA00022801"/>
    </source>
</evidence>
<dbReference type="EMBL" id="AMXI01001233">
    <property type="protein sequence ID" value="EKN40367.1"/>
    <property type="molecule type" value="Genomic_DNA"/>
</dbReference>
<reference evidence="7 8" key="2">
    <citation type="submission" date="2013-03" db="EMBL/GenBank/DDBJ databases">
        <title>Diversity in Clostridium botulinum.</title>
        <authorList>
            <person name="Timme R.E."/>
            <person name="Allard M."/>
            <person name="Luo Y."/>
            <person name="Strain E."/>
            <person name="Gonzalez-Escalona N."/>
            <person name="Brown E."/>
        </authorList>
    </citation>
    <scope>NUCLEOTIDE SEQUENCE [LARGE SCALE GENOMIC DNA]</scope>
    <source>
        <strain evidence="7 8">CFSAN001627</strain>
    </source>
</reference>
<evidence type="ECO:0000256" key="3">
    <source>
        <dbReference type="ARBA" id="ARBA00022806"/>
    </source>
</evidence>
<organism evidence="7 8">
    <name type="scientific">Clostridium botulinum CFSAN001627</name>
    <dbReference type="NCBI Taxonomy" id="1232189"/>
    <lineage>
        <taxon>Bacteria</taxon>
        <taxon>Bacillati</taxon>
        <taxon>Bacillota</taxon>
        <taxon>Clostridia</taxon>
        <taxon>Eubacteriales</taxon>
        <taxon>Clostridiaceae</taxon>
        <taxon>Clostridium</taxon>
    </lineage>
</organism>
<keyword evidence="3 7" id="KW-0347">Helicase</keyword>
<keyword evidence="1" id="KW-0547">Nucleotide-binding</keyword>
<evidence type="ECO:0000313" key="7">
    <source>
        <dbReference type="EMBL" id="EKN40367.1"/>
    </source>
</evidence>
<gene>
    <name evidence="7" type="ORF">CFSAN001627_20068</name>
</gene>
<feature type="domain" description="Helicase C-terminal" evidence="6">
    <location>
        <begin position="1"/>
        <end position="53"/>
    </location>
</feature>
<keyword evidence="4" id="KW-0067">ATP-binding</keyword>
<dbReference type="GO" id="GO:0005524">
    <property type="term" value="F:ATP binding"/>
    <property type="evidence" value="ECO:0007669"/>
    <property type="project" value="UniProtKB-KW"/>
</dbReference>
<dbReference type="AlphaFoldDB" id="M1ZNS3"/>
<comment type="caution">
    <text evidence="7">The sequence shown here is derived from an EMBL/GenBank/DDBJ whole genome shotgun (WGS) entry which is preliminary data.</text>
</comment>
<dbReference type="SUPFAM" id="SSF52540">
    <property type="entry name" value="P-loop containing nucleoside triphosphate hydrolases"/>
    <property type="match status" value="1"/>
</dbReference>
<evidence type="ECO:0000256" key="4">
    <source>
        <dbReference type="ARBA" id="ARBA00022840"/>
    </source>
</evidence>
<dbReference type="Proteomes" id="UP000011944">
    <property type="component" value="Unassembled WGS sequence"/>
</dbReference>
<proteinExistence type="inferred from homology"/>
<evidence type="ECO:0000256" key="1">
    <source>
        <dbReference type="ARBA" id="ARBA00022741"/>
    </source>
</evidence>
<comment type="similarity">
    <text evidence="5">Belongs to the DEAD box helicase family.</text>
</comment>
<dbReference type="GO" id="GO:0005829">
    <property type="term" value="C:cytosol"/>
    <property type="evidence" value="ECO:0007669"/>
    <property type="project" value="TreeGrafter"/>
</dbReference>
<sequence length="85" mass="10018">SYVHRIGRTGRAGKEGVAITFIEPNKVRFLKDIEDYIEKEIPKRKEPSLEEVDKGKKYSKKILKIGLKQKYQKIIKSKRILLKYI</sequence>
<dbReference type="InterPro" id="IPR050079">
    <property type="entry name" value="DEAD_box_RNA_helicase"/>
</dbReference>